<name>G2GK77_9ACTN</name>
<proteinExistence type="predicted"/>
<dbReference type="AlphaFoldDB" id="G2GK77"/>
<accession>G2GK77</accession>
<dbReference type="Proteomes" id="UP000004217">
    <property type="component" value="Unassembled WGS sequence"/>
</dbReference>
<gene>
    <name evidence="1" type="ORF">SZN_29600</name>
</gene>
<evidence type="ECO:0000313" key="2">
    <source>
        <dbReference type="Proteomes" id="UP000004217"/>
    </source>
</evidence>
<organism evidence="1 2">
    <name type="scientific">Streptomyces zinciresistens K42</name>
    <dbReference type="NCBI Taxonomy" id="700597"/>
    <lineage>
        <taxon>Bacteria</taxon>
        <taxon>Bacillati</taxon>
        <taxon>Actinomycetota</taxon>
        <taxon>Actinomycetes</taxon>
        <taxon>Kitasatosporales</taxon>
        <taxon>Streptomycetaceae</taxon>
        <taxon>Streptomyces</taxon>
    </lineage>
</organism>
<reference evidence="1 2" key="1">
    <citation type="submission" date="2011-08" db="EMBL/GenBank/DDBJ databases">
        <authorList>
            <person name="Lin Y."/>
            <person name="Hao X."/>
            <person name="Johnstone L."/>
            <person name="Miller S.J."/>
            <person name="Wei G."/>
            <person name="Rensing C."/>
        </authorList>
    </citation>
    <scope>NUCLEOTIDE SEQUENCE [LARGE SCALE GENOMIC DNA]</scope>
    <source>
        <strain evidence="1 2">K42</strain>
    </source>
</reference>
<keyword evidence="2" id="KW-1185">Reference proteome</keyword>
<comment type="caution">
    <text evidence="1">The sequence shown here is derived from an EMBL/GenBank/DDBJ whole genome shotgun (WGS) entry which is preliminary data.</text>
</comment>
<protein>
    <submittedName>
        <fullName evidence="1">Uncharacterized protein</fullName>
    </submittedName>
</protein>
<dbReference type="EMBL" id="AGBF01000167">
    <property type="protein sequence ID" value="EGX56098.1"/>
    <property type="molecule type" value="Genomic_DNA"/>
</dbReference>
<evidence type="ECO:0000313" key="1">
    <source>
        <dbReference type="EMBL" id="EGX56098.1"/>
    </source>
</evidence>
<sequence>MLDPVHEGHAEMGGEAADLLQDAAVGQYGSRGRGDFPSTGKIVYVLGA</sequence>